<dbReference type="AlphaFoldDB" id="A0A367FSH0"/>
<evidence type="ECO:0000313" key="2">
    <source>
        <dbReference type="Proteomes" id="UP000253094"/>
    </source>
</evidence>
<keyword evidence="2" id="KW-1185">Reference proteome</keyword>
<dbReference type="EMBL" id="QOIL01000001">
    <property type="protein sequence ID" value="RCG33174.1"/>
    <property type="molecule type" value="Genomic_DNA"/>
</dbReference>
<organism evidence="1 2">
    <name type="scientific">Sphaerisporangium album</name>
    <dbReference type="NCBI Taxonomy" id="509200"/>
    <lineage>
        <taxon>Bacteria</taxon>
        <taxon>Bacillati</taxon>
        <taxon>Actinomycetota</taxon>
        <taxon>Actinomycetes</taxon>
        <taxon>Streptosporangiales</taxon>
        <taxon>Streptosporangiaceae</taxon>
        <taxon>Sphaerisporangium</taxon>
    </lineage>
</organism>
<dbReference type="OrthoDB" id="3539621at2"/>
<comment type="caution">
    <text evidence="1">The sequence shown here is derived from an EMBL/GenBank/DDBJ whole genome shotgun (WGS) entry which is preliminary data.</text>
</comment>
<proteinExistence type="predicted"/>
<name>A0A367FSH0_9ACTN</name>
<dbReference type="RefSeq" id="WP_114026838.1">
    <property type="nucleotide sequence ID" value="NZ_QOIL01000001.1"/>
</dbReference>
<dbReference type="Proteomes" id="UP000253094">
    <property type="component" value="Unassembled WGS sequence"/>
</dbReference>
<sequence length="110" mass="12012">MSYPLPDDVEHLDTLARAIDPQRYSARVVRGYALPFLRVISLAAPALTERITVRRDATGSLSFWWSWNERLGPAHDVGRAVQKIITVLGPVTADERAGGTPEEDATGSPA</sequence>
<evidence type="ECO:0000313" key="1">
    <source>
        <dbReference type="EMBL" id="RCG33174.1"/>
    </source>
</evidence>
<accession>A0A367FSH0</accession>
<gene>
    <name evidence="1" type="ORF">DQ384_01675</name>
</gene>
<reference evidence="1 2" key="1">
    <citation type="submission" date="2018-06" db="EMBL/GenBank/DDBJ databases">
        <title>Sphaerisporangium craniellae sp. nov., isolated from a marine sponge in the South China Sea.</title>
        <authorList>
            <person name="Li L."/>
        </authorList>
    </citation>
    <scope>NUCLEOTIDE SEQUENCE [LARGE SCALE GENOMIC DNA]</scope>
    <source>
        <strain evidence="1 2">CCTCC AA 208026</strain>
    </source>
</reference>
<protein>
    <submittedName>
        <fullName evidence="1">Uncharacterized protein</fullName>
    </submittedName>
</protein>